<evidence type="ECO:0000313" key="2">
    <source>
        <dbReference type="Proteomes" id="UP000664795"/>
    </source>
</evidence>
<gene>
    <name evidence="1" type="ORF">J2I48_04960</name>
</gene>
<dbReference type="Proteomes" id="UP000664795">
    <property type="component" value="Unassembled WGS sequence"/>
</dbReference>
<accession>A0A939G4Z7</accession>
<proteinExistence type="predicted"/>
<reference evidence="1 2" key="1">
    <citation type="submission" date="2021-03" db="EMBL/GenBank/DDBJ databases">
        <title>Fibrella sp. HMF5036 genome sequencing and assembly.</title>
        <authorList>
            <person name="Kang H."/>
            <person name="Kim H."/>
            <person name="Bae S."/>
            <person name="Joh K."/>
        </authorList>
    </citation>
    <scope>NUCLEOTIDE SEQUENCE [LARGE SCALE GENOMIC DNA]</scope>
    <source>
        <strain evidence="1 2">HMF5036</strain>
    </source>
</reference>
<organism evidence="1 2">
    <name type="scientific">Fibrella aquatilis</name>
    <dbReference type="NCBI Taxonomy" id="2817059"/>
    <lineage>
        <taxon>Bacteria</taxon>
        <taxon>Pseudomonadati</taxon>
        <taxon>Bacteroidota</taxon>
        <taxon>Cytophagia</taxon>
        <taxon>Cytophagales</taxon>
        <taxon>Spirosomataceae</taxon>
        <taxon>Fibrella</taxon>
    </lineage>
</organism>
<evidence type="ECO:0000313" key="1">
    <source>
        <dbReference type="EMBL" id="MBO0930332.1"/>
    </source>
</evidence>
<sequence length="97" mass="10947">MNDVLTAVAALLMNFNWLESLLLAAYVWSGIQLPRVGYSETYRMDHGQPDKVLEWSASVAPMMGFGVCNQRSDALGYRETCFLLGCFVFHIRRSTHA</sequence>
<protein>
    <submittedName>
        <fullName evidence="1">Uncharacterized protein</fullName>
    </submittedName>
</protein>
<dbReference type="EMBL" id="JAFMYU010000003">
    <property type="protein sequence ID" value="MBO0930332.1"/>
    <property type="molecule type" value="Genomic_DNA"/>
</dbReference>
<name>A0A939G4Z7_9BACT</name>
<comment type="caution">
    <text evidence="1">The sequence shown here is derived from an EMBL/GenBank/DDBJ whole genome shotgun (WGS) entry which is preliminary data.</text>
</comment>
<dbReference type="AlphaFoldDB" id="A0A939G4Z7"/>
<keyword evidence="2" id="KW-1185">Reference proteome</keyword>
<dbReference type="RefSeq" id="WP_207334297.1">
    <property type="nucleotide sequence ID" value="NZ_JAFMYU010000003.1"/>
</dbReference>